<accession>A0A498H4K4</accession>
<protein>
    <submittedName>
        <fullName evidence="2">Uncharacterized protein</fullName>
    </submittedName>
</protein>
<dbReference type="Proteomes" id="UP000290932">
    <property type="component" value="Unassembled WGS sequence"/>
</dbReference>
<feature type="compositionally biased region" description="Basic and acidic residues" evidence="1">
    <location>
        <begin position="1"/>
        <end position="11"/>
    </location>
</feature>
<name>A0A498H4K4_9EURY</name>
<evidence type="ECO:0000256" key="1">
    <source>
        <dbReference type="SAM" id="MobiDB-lite"/>
    </source>
</evidence>
<gene>
    <name evidence="2" type="ORF">ABH15_02920</name>
</gene>
<dbReference type="EMBL" id="LHQS01000001">
    <property type="protein sequence ID" value="RXE57095.1"/>
    <property type="molecule type" value="Genomic_DNA"/>
</dbReference>
<dbReference type="AlphaFoldDB" id="A0A498H4K4"/>
<evidence type="ECO:0000313" key="3">
    <source>
        <dbReference type="Proteomes" id="UP000290932"/>
    </source>
</evidence>
<comment type="caution">
    <text evidence="2">The sequence shown here is derived from an EMBL/GenBank/DDBJ whole genome shotgun (WGS) entry which is preliminary data.</text>
</comment>
<feature type="region of interest" description="Disordered" evidence="1">
    <location>
        <begin position="1"/>
        <end position="26"/>
    </location>
</feature>
<organism evidence="2 3">
    <name type="scientific">Methanoculleus taiwanensis</name>
    <dbReference type="NCBI Taxonomy" id="1550565"/>
    <lineage>
        <taxon>Archaea</taxon>
        <taxon>Methanobacteriati</taxon>
        <taxon>Methanobacteriota</taxon>
        <taxon>Stenosarchaea group</taxon>
        <taxon>Methanomicrobia</taxon>
        <taxon>Methanomicrobiales</taxon>
        <taxon>Methanomicrobiaceae</taxon>
        <taxon>Methanoculleus</taxon>
    </lineage>
</organism>
<keyword evidence="3" id="KW-1185">Reference proteome</keyword>
<sequence>MPHIRPDDHVEVGVAPARAGQDTGRPSSRFPCALAGGFHDAGKAAREHGLTVAGDEIADRLCRFVLLR</sequence>
<proteinExistence type="predicted"/>
<evidence type="ECO:0000313" key="2">
    <source>
        <dbReference type="EMBL" id="RXE57095.1"/>
    </source>
</evidence>
<reference evidence="2 3" key="1">
    <citation type="journal article" date="2015" name="Int. J. Syst. Evol. Microbiol.">
        <title>Methanoculleus taiwanensis sp. nov., a methanogen isolated from deep marine sediment at the deformation front area near Taiwan.</title>
        <authorList>
            <person name="Weng C.Y."/>
            <person name="Chen S.C."/>
            <person name="Lai M.C."/>
            <person name="Wu S.Y."/>
            <person name="Lin S."/>
            <person name="Yang T.F."/>
            <person name="Chen P.C."/>
        </authorList>
    </citation>
    <scope>NUCLEOTIDE SEQUENCE [LARGE SCALE GENOMIC DNA]</scope>
    <source>
        <strain evidence="2 3">CYW4</strain>
    </source>
</reference>